<keyword evidence="1" id="KW-0732">Signal</keyword>
<dbReference type="Proteomes" id="UP000095283">
    <property type="component" value="Unplaced"/>
</dbReference>
<dbReference type="AlphaFoldDB" id="A0A1I7WHN4"/>
<evidence type="ECO:0000256" key="1">
    <source>
        <dbReference type="SAM" id="SignalP"/>
    </source>
</evidence>
<evidence type="ECO:0000313" key="3">
    <source>
        <dbReference type="WBParaSite" id="Hba_04508"/>
    </source>
</evidence>
<dbReference type="WBParaSite" id="Hba_04508">
    <property type="protein sequence ID" value="Hba_04508"/>
    <property type="gene ID" value="Hba_04508"/>
</dbReference>
<proteinExistence type="predicted"/>
<reference evidence="3" key="1">
    <citation type="submission" date="2016-11" db="UniProtKB">
        <authorList>
            <consortium name="WormBaseParasite"/>
        </authorList>
    </citation>
    <scope>IDENTIFICATION</scope>
</reference>
<accession>A0A1I7WHN4</accession>
<sequence>MVCPDSLTREILLILLLIATSLSVRPVWRTPISSFKKNSLFKIQIFNLIFRIKNRDLLAIRHYRNKEGKLVFKKQHNIKIVDFTLHLLLNTNIFMYKFHKILMCLCHHKTFLSPRPQLKFLQLMLQQRVLRGRKIPTLTNNQF</sequence>
<organism evidence="2 3">
    <name type="scientific">Heterorhabditis bacteriophora</name>
    <name type="common">Entomopathogenic nematode worm</name>
    <dbReference type="NCBI Taxonomy" id="37862"/>
    <lineage>
        <taxon>Eukaryota</taxon>
        <taxon>Metazoa</taxon>
        <taxon>Ecdysozoa</taxon>
        <taxon>Nematoda</taxon>
        <taxon>Chromadorea</taxon>
        <taxon>Rhabditida</taxon>
        <taxon>Rhabditina</taxon>
        <taxon>Rhabditomorpha</taxon>
        <taxon>Strongyloidea</taxon>
        <taxon>Heterorhabditidae</taxon>
        <taxon>Heterorhabditis</taxon>
    </lineage>
</organism>
<feature type="chain" id="PRO_5009310708" evidence="1">
    <location>
        <begin position="24"/>
        <end position="143"/>
    </location>
</feature>
<feature type="signal peptide" evidence="1">
    <location>
        <begin position="1"/>
        <end position="23"/>
    </location>
</feature>
<name>A0A1I7WHN4_HETBA</name>
<keyword evidence="2" id="KW-1185">Reference proteome</keyword>
<protein>
    <submittedName>
        <fullName evidence="3">Secreted protein</fullName>
    </submittedName>
</protein>
<evidence type="ECO:0000313" key="2">
    <source>
        <dbReference type="Proteomes" id="UP000095283"/>
    </source>
</evidence>